<evidence type="ECO:0000313" key="7">
    <source>
        <dbReference type="EMBL" id="PWN87952.1"/>
    </source>
</evidence>
<keyword evidence="4 5" id="KW-0472">Membrane</keyword>
<keyword evidence="3 5" id="KW-1133">Transmembrane helix</keyword>
<dbReference type="SUPFAM" id="SSF103473">
    <property type="entry name" value="MFS general substrate transporter"/>
    <property type="match status" value="1"/>
</dbReference>
<accession>A0A316YFH1</accession>
<evidence type="ECO:0000256" key="4">
    <source>
        <dbReference type="ARBA" id="ARBA00023136"/>
    </source>
</evidence>
<dbReference type="EMBL" id="KZ819639">
    <property type="protein sequence ID" value="PWN87952.1"/>
    <property type="molecule type" value="Genomic_DNA"/>
</dbReference>
<organism evidence="7 8">
    <name type="scientific">Acaromyces ingoldii</name>
    <dbReference type="NCBI Taxonomy" id="215250"/>
    <lineage>
        <taxon>Eukaryota</taxon>
        <taxon>Fungi</taxon>
        <taxon>Dikarya</taxon>
        <taxon>Basidiomycota</taxon>
        <taxon>Ustilaginomycotina</taxon>
        <taxon>Exobasidiomycetes</taxon>
        <taxon>Exobasidiales</taxon>
        <taxon>Cryptobasidiaceae</taxon>
        <taxon>Acaromyces</taxon>
    </lineage>
</organism>
<dbReference type="PROSITE" id="PS50850">
    <property type="entry name" value="MFS"/>
    <property type="match status" value="1"/>
</dbReference>
<evidence type="ECO:0000256" key="5">
    <source>
        <dbReference type="SAM" id="Phobius"/>
    </source>
</evidence>
<proteinExistence type="predicted"/>
<evidence type="ECO:0000256" key="3">
    <source>
        <dbReference type="ARBA" id="ARBA00022989"/>
    </source>
</evidence>
<dbReference type="InterPro" id="IPR005829">
    <property type="entry name" value="Sugar_transporter_CS"/>
</dbReference>
<dbReference type="GO" id="GO:0140115">
    <property type="term" value="P:export across plasma membrane"/>
    <property type="evidence" value="ECO:0007669"/>
    <property type="project" value="UniProtKB-ARBA"/>
</dbReference>
<gene>
    <name evidence="7" type="ORF">FA10DRAFT_288648</name>
</gene>
<protein>
    <submittedName>
        <fullName evidence="7">MFS general substrate transporter</fullName>
    </submittedName>
</protein>
<feature type="transmembrane region" description="Helical" evidence="5">
    <location>
        <begin position="390"/>
        <end position="413"/>
    </location>
</feature>
<feature type="transmembrane region" description="Helical" evidence="5">
    <location>
        <begin position="181"/>
        <end position="202"/>
    </location>
</feature>
<evidence type="ECO:0000256" key="1">
    <source>
        <dbReference type="ARBA" id="ARBA00004141"/>
    </source>
</evidence>
<feature type="domain" description="Major facilitator superfamily (MFS) profile" evidence="6">
    <location>
        <begin position="20"/>
        <end position="452"/>
    </location>
</feature>
<dbReference type="InParanoid" id="A0A316YFH1"/>
<dbReference type="GeneID" id="37046132"/>
<feature type="transmembrane region" description="Helical" evidence="5">
    <location>
        <begin position="90"/>
        <end position="108"/>
    </location>
</feature>
<feature type="transmembrane region" description="Helical" evidence="5">
    <location>
        <begin position="54"/>
        <end position="78"/>
    </location>
</feature>
<reference evidence="7 8" key="1">
    <citation type="journal article" date="2018" name="Mol. Biol. Evol.">
        <title>Broad Genomic Sampling Reveals a Smut Pathogenic Ancestry of the Fungal Clade Ustilaginomycotina.</title>
        <authorList>
            <person name="Kijpornyongpan T."/>
            <person name="Mondo S.J."/>
            <person name="Barry K."/>
            <person name="Sandor L."/>
            <person name="Lee J."/>
            <person name="Lipzen A."/>
            <person name="Pangilinan J."/>
            <person name="LaButti K."/>
            <person name="Hainaut M."/>
            <person name="Henrissat B."/>
            <person name="Grigoriev I.V."/>
            <person name="Spatafora J.W."/>
            <person name="Aime M.C."/>
        </authorList>
    </citation>
    <scope>NUCLEOTIDE SEQUENCE [LARGE SCALE GENOMIC DNA]</scope>
    <source>
        <strain evidence="7 8">MCA 4198</strain>
    </source>
</reference>
<dbReference type="STRING" id="215250.A0A316YFH1"/>
<feature type="transmembrane region" description="Helical" evidence="5">
    <location>
        <begin position="292"/>
        <end position="309"/>
    </location>
</feature>
<evidence type="ECO:0000256" key="2">
    <source>
        <dbReference type="ARBA" id="ARBA00022692"/>
    </source>
</evidence>
<feature type="transmembrane region" description="Helical" evidence="5">
    <location>
        <begin position="21"/>
        <end position="42"/>
    </location>
</feature>
<dbReference type="InterPro" id="IPR020846">
    <property type="entry name" value="MFS_dom"/>
</dbReference>
<dbReference type="PROSITE" id="PS00216">
    <property type="entry name" value="SUGAR_TRANSPORT_1"/>
    <property type="match status" value="1"/>
</dbReference>
<keyword evidence="2 5" id="KW-0812">Transmembrane</keyword>
<dbReference type="InterPro" id="IPR036259">
    <property type="entry name" value="MFS_trans_sf"/>
</dbReference>
<name>A0A316YFH1_9BASI</name>
<feature type="transmembrane region" description="Helical" evidence="5">
    <location>
        <begin position="245"/>
        <end position="272"/>
    </location>
</feature>
<dbReference type="GO" id="GO:0022857">
    <property type="term" value="F:transmembrane transporter activity"/>
    <property type="evidence" value="ECO:0007669"/>
    <property type="project" value="InterPro"/>
</dbReference>
<dbReference type="PANTHER" id="PTHR23502:SF134">
    <property type="entry name" value="MAJOR FACILITATOR SUPERFAMILY (MFS) PROFILE DOMAIN-CONTAINING PROTEIN-RELATED"/>
    <property type="match status" value="1"/>
</dbReference>
<dbReference type="GO" id="GO:0005886">
    <property type="term" value="C:plasma membrane"/>
    <property type="evidence" value="ECO:0007669"/>
    <property type="project" value="TreeGrafter"/>
</dbReference>
<dbReference type="Pfam" id="PF07690">
    <property type="entry name" value="MFS_1"/>
    <property type="match status" value="1"/>
</dbReference>
<evidence type="ECO:0000259" key="6">
    <source>
        <dbReference type="PROSITE" id="PS50850"/>
    </source>
</evidence>
<sequence>MDTPSAASGDNPRLWSSRKKLRHFVIVCFFSGWTSIATTGYLPMQAVVTAEFSVSPTTFLVGNLLFFSVGVAFTPLLVSPLSEILGRRRIYLVSTLGFALLCIPPAAVPAPTFWPTLLARLLQGCFASVGNSTTAGTVSDLYGAGSRGLPMSILCLAIYVGQGVGPPLSSAILAAGISWRWIYALWALVVFGLFLVLALFFCETRPAVSSRDAEPDSELGNKEGAATREKVRFGQAVRISLSRSAWWLVSEPIVSCFALWVGFLWGCIFLIIESVPTVFEAYGWSEVQKSSVLLAISVGGVFGWLINLHQDKIYSKAAKRAAPDEPGPEARLYWACVAAVVAPMGFFIYAWTGRASITPVAPIVGLTMFSTATFILYVASWSYLADAYSIYAASALAAQSWLRNFLAGIFTLVAPRMYEDLSPPIASTMLACIALGLAVCPFVFFFYGPRIRARSKVASSVATAHGS</sequence>
<dbReference type="GO" id="GO:0042908">
    <property type="term" value="P:xenobiotic transport"/>
    <property type="evidence" value="ECO:0007669"/>
    <property type="project" value="UniProtKB-ARBA"/>
</dbReference>
<dbReference type="Proteomes" id="UP000245768">
    <property type="component" value="Unassembled WGS sequence"/>
</dbReference>
<evidence type="ECO:0000313" key="8">
    <source>
        <dbReference type="Proteomes" id="UP000245768"/>
    </source>
</evidence>
<keyword evidence="8" id="KW-1185">Reference proteome</keyword>
<comment type="subcellular location">
    <subcellularLocation>
        <location evidence="1">Membrane</location>
        <topology evidence="1">Multi-pass membrane protein</topology>
    </subcellularLocation>
</comment>
<feature type="transmembrane region" description="Helical" evidence="5">
    <location>
        <begin position="330"/>
        <end position="351"/>
    </location>
</feature>
<dbReference type="OrthoDB" id="5376138at2759"/>
<feature type="transmembrane region" description="Helical" evidence="5">
    <location>
        <begin position="357"/>
        <end position="378"/>
    </location>
</feature>
<dbReference type="RefSeq" id="XP_025375150.1">
    <property type="nucleotide sequence ID" value="XM_025524216.1"/>
</dbReference>
<dbReference type="PANTHER" id="PTHR23502">
    <property type="entry name" value="MAJOR FACILITATOR SUPERFAMILY"/>
    <property type="match status" value="1"/>
</dbReference>
<dbReference type="InterPro" id="IPR011701">
    <property type="entry name" value="MFS"/>
</dbReference>
<dbReference type="Gene3D" id="1.20.1250.20">
    <property type="entry name" value="MFS general substrate transporter like domains"/>
    <property type="match status" value="1"/>
</dbReference>
<dbReference type="AlphaFoldDB" id="A0A316YFH1"/>
<feature type="transmembrane region" description="Helical" evidence="5">
    <location>
        <begin position="425"/>
        <end position="447"/>
    </location>
</feature>